<dbReference type="AlphaFoldDB" id="S5LWU1"/>
<name>S5LWU1_9MOLU</name>
<evidence type="ECO:0000313" key="2">
    <source>
        <dbReference type="Proteomes" id="UP000014983"/>
    </source>
</evidence>
<keyword evidence="2" id="KW-1185">Reference proteome</keyword>
<dbReference type="RefSeq" id="WP_020836471.1">
    <property type="nucleotide sequence ID" value="NC_021833.1"/>
</dbReference>
<gene>
    <name evidence="1" type="ORF">SDIMI_v3c05350</name>
</gene>
<reference evidence="1 2" key="1">
    <citation type="journal article" date="2013" name="Genome Biol. Evol.">
        <title>Comparison of metabolic capacities and inference of gene content evolution in mosquito-associated Spiroplasma diminutum and S. taiwanense.</title>
        <authorList>
            <person name="Lo W.S."/>
            <person name="Ku C."/>
            <person name="Chen L.L."/>
            <person name="Chang T.H."/>
            <person name="Kuo C.H."/>
        </authorList>
    </citation>
    <scope>NUCLEOTIDE SEQUENCE [LARGE SCALE GENOMIC DNA]</scope>
    <source>
        <strain evidence="1">CUAS-1</strain>
    </source>
</reference>
<organism evidence="1 2">
    <name type="scientific">Spiroplasma diminutum CUAS-1</name>
    <dbReference type="NCBI Taxonomy" id="1276221"/>
    <lineage>
        <taxon>Bacteria</taxon>
        <taxon>Bacillati</taxon>
        <taxon>Mycoplasmatota</taxon>
        <taxon>Mollicutes</taxon>
        <taxon>Entomoplasmatales</taxon>
        <taxon>Spiroplasmataceae</taxon>
        <taxon>Spiroplasma</taxon>
    </lineage>
</organism>
<proteinExistence type="predicted"/>
<accession>S5LWU1</accession>
<dbReference type="EMBL" id="CP005076">
    <property type="protein sequence ID" value="AGR42239.1"/>
    <property type="molecule type" value="Genomic_DNA"/>
</dbReference>
<evidence type="ECO:0000313" key="1">
    <source>
        <dbReference type="EMBL" id="AGR42239.1"/>
    </source>
</evidence>
<dbReference type="KEGG" id="sdi:SDIMI_v3c05350"/>
<protein>
    <submittedName>
        <fullName evidence="1">Uncharacterized protein</fullName>
    </submittedName>
</protein>
<dbReference type="PATRIC" id="fig|1276221.3.peg.532"/>
<sequence length="325" mass="36270">MKFLLSIISASSIGAPILPIVNNTNNNLIIENNNEIEKNPRAINIEDRLPGGDLGTFVSKTAARRSLNLIIAASGYAVNVDEKYEGLFIVTGDESKGYTGTSLYHYNLILTDITTKLPGGHLGEFSSKANARIELDRLIAQSGYKVEVDDSEKNEFRITGIKEEGYTGTSKYTWDINLFDITNILEDRSIGSFRGVNEALMEAQKETFKYGLLLNQVNYSVEKITNNAGIIIVSGNEENGFTGNVKWYFSTTKNDLYLVLFNEKSVLSSNNETSALKEINSVLAKYNLTNDVSVTKIIGVPYSFRVVPRTVTYTGWKQFYWVNRD</sequence>
<dbReference type="InParanoid" id="S5LWU1"/>
<dbReference type="Proteomes" id="UP000014983">
    <property type="component" value="Chromosome"/>
</dbReference>
<dbReference type="HOGENOM" id="CLU_855027_0_0_14"/>
<dbReference type="STRING" id="1276221.SDIMI_v3c05350"/>